<evidence type="ECO:0000313" key="2">
    <source>
        <dbReference type="EMBL" id="CAI0626050.1"/>
    </source>
</evidence>
<feature type="region of interest" description="Disordered" evidence="1">
    <location>
        <begin position="1"/>
        <end position="34"/>
    </location>
</feature>
<accession>A0AAV0S0H4</accession>
<dbReference type="EMBL" id="CAMGYJ010000011">
    <property type="protein sequence ID" value="CAI0626050.1"/>
    <property type="molecule type" value="Genomic_DNA"/>
</dbReference>
<reference evidence="2" key="1">
    <citation type="submission" date="2022-08" db="EMBL/GenBank/DDBJ databases">
        <authorList>
            <person name="Gutierrez-Valencia J."/>
        </authorList>
    </citation>
    <scope>NUCLEOTIDE SEQUENCE</scope>
</reference>
<protein>
    <submittedName>
        <fullName evidence="2">Uncharacterized protein</fullName>
    </submittedName>
</protein>
<name>A0AAV0S0H4_9ROSI</name>
<comment type="caution">
    <text evidence="2">The sequence shown here is derived from an EMBL/GenBank/DDBJ whole genome shotgun (WGS) entry which is preliminary data.</text>
</comment>
<evidence type="ECO:0000313" key="3">
    <source>
        <dbReference type="Proteomes" id="UP001154282"/>
    </source>
</evidence>
<keyword evidence="3" id="KW-1185">Reference proteome</keyword>
<feature type="non-terminal residue" evidence="2">
    <location>
        <position position="1"/>
    </location>
</feature>
<organism evidence="2 3">
    <name type="scientific">Linum tenue</name>
    <dbReference type="NCBI Taxonomy" id="586396"/>
    <lineage>
        <taxon>Eukaryota</taxon>
        <taxon>Viridiplantae</taxon>
        <taxon>Streptophyta</taxon>
        <taxon>Embryophyta</taxon>
        <taxon>Tracheophyta</taxon>
        <taxon>Spermatophyta</taxon>
        <taxon>Magnoliopsida</taxon>
        <taxon>eudicotyledons</taxon>
        <taxon>Gunneridae</taxon>
        <taxon>Pentapetalae</taxon>
        <taxon>rosids</taxon>
        <taxon>fabids</taxon>
        <taxon>Malpighiales</taxon>
        <taxon>Linaceae</taxon>
        <taxon>Linum</taxon>
    </lineage>
</organism>
<evidence type="ECO:0000256" key="1">
    <source>
        <dbReference type="SAM" id="MobiDB-lite"/>
    </source>
</evidence>
<dbReference type="Proteomes" id="UP001154282">
    <property type="component" value="Unassembled WGS sequence"/>
</dbReference>
<dbReference type="AlphaFoldDB" id="A0AAV0S0H4"/>
<gene>
    <name evidence="2" type="ORF">LITE_LOCUS50695</name>
</gene>
<sequence>QTGRPGRDQLPRPRVPRLLVRRHRRPPRGGEHQSLCSRVRPAILGRIWGEAAARNPRLDPIASAAAASREEEGPVQVWRRSGGFPQRRLVGRGYYCGALRREIRGVLQRLKGADCI</sequence>
<feature type="compositionally biased region" description="Basic and acidic residues" evidence="1">
    <location>
        <begin position="1"/>
        <end position="11"/>
    </location>
</feature>
<proteinExistence type="predicted"/>